<dbReference type="Proteomes" id="UP001152795">
    <property type="component" value="Unassembled WGS sequence"/>
</dbReference>
<dbReference type="OrthoDB" id="4368687at2759"/>
<protein>
    <submittedName>
        <fullName evidence="1">Uncharacterized protein</fullName>
    </submittedName>
</protein>
<organism evidence="1 2">
    <name type="scientific">Paramuricea clavata</name>
    <name type="common">Red gorgonian</name>
    <name type="synonym">Violescent sea-whip</name>
    <dbReference type="NCBI Taxonomy" id="317549"/>
    <lineage>
        <taxon>Eukaryota</taxon>
        <taxon>Metazoa</taxon>
        <taxon>Cnidaria</taxon>
        <taxon>Anthozoa</taxon>
        <taxon>Octocorallia</taxon>
        <taxon>Malacalcyonacea</taxon>
        <taxon>Plexauridae</taxon>
        <taxon>Paramuricea</taxon>
    </lineage>
</organism>
<sequence>MEEYILENSSGICSDEKNKKWTKHPMAYRRNPALVEDKGNCASQVRSISINLPARKVQEPSRSSQTYLLKNSRKQYFDSLEKTLYSNPKCFWKLFKLNSKSRNIPQFVSWTTVNDHKIANSTKSIAELFNGYFASVFTDHLHNREMTDTDPADLGEAPPQNLDELNISELEVVAVLEGLNPEKALGPDGIPDRILKEETAQHIAPTLTLLFNKSLHSAVLPD</sequence>
<name>A0A6S7KQJ7_PARCT</name>
<reference evidence="1" key="1">
    <citation type="submission" date="2020-04" db="EMBL/GenBank/DDBJ databases">
        <authorList>
            <person name="Alioto T."/>
            <person name="Alioto T."/>
            <person name="Gomez Garrido J."/>
        </authorList>
    </citation>
    <scope>NUCLEOTIDE SEQUENCE</scope>
    <source>
        <strain evidence="1">A484AB</strain>
    </source>
</reference>
<dbReference type="PANTHER" id="PTHR33395">
    <property type="entry name" value="TRANSCRIPTASE, PUTATIVE-RELATED-RELATED"/>
    <property type="match status" value="1"/>
</dbReference>
<keyword evidence="2" id="KW-1185">Reference proteome</keyword>
<dbReference type="AlphaFoldDB" id="A0A6S7KQJ7"/>
<gene>
    <name evidence="1" type="ORF">PACLA_8A043985</name>
</gene>
<dbReference type="EMBL" id="CACRXK020016002">
    <property type="protein sequence ID" value="CAB4029192.1"/>
    <property type="molecule type" value="Genomic_DNA"/>
</dbReference>
<proteinExistence type="predicted"/>
<feature type="non-terminal residue" evidence="1">
    <location>
        <position position="222"/>
    </location>
</feature>
<comment type="caution">
    <text evidence="1">The sequence shown here is derived from an EMBL/GenBank/DDBJ whole genome shotgun (WGS) entry which is preliminary data.</text>
</comment>
<dbReference type="PANTHER" id="PTHR33395:SF22">
    <property type="entry name" value="REVERSE TRANSCRIPTASE DOMAIN-CONTAINING PROTEIN"/>
    <property type="match status" value="1"/>
</dbReference>
<evidence type="ECO:0000313" key="2">
    <source>
        <dbReference type="Proteomes" id="UP001152795"/>
    </source>
</evidence>
<accession>A0A6S7KQJ7</accession>
<evidence type="ECO:0000313" key="1">
    <source>
        <dbReference type="EMBL" id="CAB4029192.1"/>
    </source>
</evidence>